<sequence>MRQAIALLALLPMIACGPISREEAERACFERARLAQQPRGELGVGIGSDGRRHGFGEITISSDYIQGKDPDQVYQNCVYHRSGEMPSRPFTSIPAR</sequence>
<reference evidence="1 2" key="1">
    <citation type="journal article" date="2014" name="Int. J. Syst. Evol. Microbiol.">
        <title>Complete genome sequence of Corynebacterium casei LMG S-19264T (=DSM 44701T), isolated from a smear-ripened cheese.</title>
        <authorList>
            <consortium name="US DOE Joint Genome Institute (JGI-PGF)"/>
            <person name="Walter F."/>
            <person name="Albersmeier A."/>
            <person name="Kalinowski J."/>
            <person name="Ruckert C."/>
        </authorList>
    </citation>
    <scope>NUCLEOTIDE SEQUENCE [LARGE SCALE GENOMIC DNA]</scope>
    <source>
        <strain evidence="1 2">NBRC 111766</strain>
    </source>
</reference>
<accession>A0AA37X1X1</accession>
<name>A0AA37X1X1_9RHOB</name>
<comment type="caution">
    <text evidence="1">The sequence shown here is derived from an EMBL/GenBank/DDBJ whole genome shotgun (WGS) entry which is preliminary data.</text>
</comment>
<dbReference type="EMBL" id="BSPP01000011">
    <property type="protein sequence ID" value="GLS88127.1"/>
    <property type="molecule type" value="Genomic_DNA"/>
</dbReference>
<keyword evidence="2" id="KW-1185">Reference proteome</keyword>
<organism evidence="1 2">
    <name type="scientific">Cypionkella aquatica</name>
    <dbReference type="NCBI Taxonomy" id="1756042"/>
    <lineage>
        <taxon>Bacteria</taxon>
        <taxon>Pseudomonadati</taxon>
        <taxon>Pseudomonadota</taxon>
        <taxon>Alphaproteobacteria</taxon>
        <taxon>Rhodobacterales</taxon>
        <taxon>Paracoccaceae</taxon>
        <taxon>Cypionkella</taxon>
    </lineage>
</organism>
<proteinExistence type="predicted"/>
<evidence type="ECO:0000313" key="2">
    <source>
        <dbReference type="Proteomes" id="UP001157355"/>
    </source>
</evidence>
<protein>
    <submittedName>
        <fullName evidence="1">Uncharacterized protein</fullName>
    </submittedName>
</protein>
<dbReference type="Proteomes" id="UP001157355">
    <property type="component" value="Unassembled WGS sequence"/>
</dbReference>
<evidence type="ECO:0000313" key="1">
    <source>
        <dbReference type="EMBL" id="GLS88127.1"/>
    </source>
</evidence>
<gene>
    <name evidence="1" type="ORF">GCM10010873_31010</name>
</gene>
<dbReference type="RefSeq" id="WP_284326301.1">
    <property type="nucleotide sequence ID" value="NZ_BSPP01000011.1"/>
</dbReference>
<dbReference type="AlphaFoldDB" id="A0AA37X1X1"/>